<comment type="caution">
    <text evidence="2">The sequence shown here is derived from an EMBL/GenBank/DDBJ whole genome shotgun (WGS) entry which is preliminary data.</text>
</comment>
<accession>X1S3M3</accession>
<feature type="compositionally biased region" description="Gly residues" evidence="1">
    <location>
        <begin position="25"/>
        <end position="40"/>
    </location>
</feature>
<name>X1S3M3_9ZZZZ</name>
<evidence type="ECO:0000256" key="1">
    <source>
        <dbReference type="SAM" id="MobiDB-lite"/>
    </source>
</evidence>
<dbReference type="EMBL" id="BARV01043355">
    <property type="protein sequence ID" value="GAI62409.1"/>
    <property type="molecule type" value="Genomic_DNA"/>
</dbReference>
<evidence type="ECO:0000313" key="2">
    <source>
        <dbReference type="EMBL" id="GAI62409.1"/>
    </source>
</evidence>
<reference evidence="2" key="1">
    <citation type="journal article" date="2014" name="Front. Microbiol.">
        <title>High frequency of phylogenetically diverse reductive dehalogenase-homologous genes in deep subseafloor sedimentary metagenomes.</title>
        <authorList>
            <person name="Kawai M."/>
            <person name="Futagami T."/>
            <person name="Toyoda A."/>
            <person name="Takaki Y."/>
            <person name="Nishi S."/>
            <person name="Hori S."/>
            <person name="Arai W."/>
            <person name="Tsubouchi T."/>
            <person name="Morono Y."/>
            <person name="Uchiyama I."/>
            <person name="Ito T."/>
            <person name="Fujiyama A."/>
            <person name="Inagaki F."/>
            <person name="Takami H."/>
        </authorList>
    </citation>
    <scope>NUCLEOTIDE SEQUENCE</scope>
    <source>
        <strain evidence="2">Expedition CK06-06</strain>
    </source>
</reference>
<gene>
    <name evidence="2" type="ORF">S06H3_64759</name>
</gene>
<protein>
    <submittedName>
        <fullName evidence="2">Uncharacterized protein</fullName>
    </submittedName>
</protein>
<dbReference type="AlphaFoldDB" id="X1S3M3"/>
<feature type="region of interest" description="Disordered" evidence="1">
    <location>
        <begin position="1"/>
        <end position="40"/>
    </location>
</feature>
<organism evidence="2">
    <name type="scientific">marine sediment metagenome</name>
    <dbReference type="NCBI Taxonomy" id="412755"/>
    <lineage>
        <taxon>unclassified sequences</taxon>
        <taxon>metagenomes</taxon>
        <taxon>ecological metagenomes</taxon>
    </lineage>
</organism>
<proteinExistence type="predicted"/>
<sequence length="40" mass="3751">MAAARAIHGIRIPSLFTEKASPPTGGSGGSGSGGNVVKGG</sequence>